<gene>
    <name evidence="6" type="ORF">K458DRAFT_471843</name>
</gene>
<reference evidence="6" key="1">
    <citation type="journal article" date="2020" name="Stud. Mycol.">
        <title>101 Dothideomycetes genomes: a test case for predicting lifestyles and emergence of pathogens.</title>
        <authorList>
            <person name="Haridas S."/>
            <person name="Albert R."/>
            <person name="Binder M."/>
            <person name="Bloem J."/>
            <person name="Labutti K."/>
            <person name="Salamov A."/>
            <person name="Andreopoulos B."/>
            <person name="Baker S."/>
            <person name="Barry K."/>
            <person name="Bills G."/>
            <person name="Bluhm B."/>
            <person name="Cannon C."/>
            <person name="Castanera R."/>
            <person name="Culley D."/>
            <person name="Daum C."/>
            <person name="Ezra D."/>
            <person name="Gonzalez J."/>
            <person name="Henrissat B."/>
            <person name="Kuo A."/>
            <person name="Liang C."/>
            <person name="Lipzen A."/>
            <person name="Lutzoni F."/>
            <person name="Magnuson J."/>
            <person name="Mondo S."/>
            <person name="Nolan M."/>
            <person name="Ohm R."/>
            <person name="Pangilinan J."/>
            <person name="Park H.-J."/>
            <person name="Ramirez L."/>
            <person name="Alfaro M."/>
            <person name="Sun H."/>
            <person name="Tritt A."/>
            <person name="Yoshinaga Y."/>
            <person name="Zwiers L.-H."/>
            <person name="Turgeon B."/>
            <person name="Goodwin S."/>
            <person name="Spatafora J."/>
            <person name="Crous P."/>
            <person name="Grigoriev I."/>
        </authorList>
    </citation>
    <scope>NUCLEOTIDE SEQUENCE</scope>
    <source>
        <strain evidence="6">CBS 122367</strain>
    </source>
</reference>
<dbReference type="GO" id="GO:0043161">
    <property type="term" value="P:proteasome-mediated ubiquitin-dependent protein catabolic process"/>
    <property type="evidence" value="ECO:0007669"/>
    <property type="project" value="TreeGrafter"/>
</dbReference>
<dbReference type="Gene3D" id="3.30.40.10">
    <property type="entry name" value="Zinc/RING finger domain, C3HC4 (zinc finger)"/>
    <property type="match status" value="1"/>
</dbReference>
<protein>
    <recommendedName>
        <fullName evidence="5">RING-type domain-containing protein</fullName>
    </recommendedName>
</protein>
<keyword evidence="3" id="KW-0862">Zinc</keyword>
<evidence type="ECO:0000256" key="1">
    <source>
        <dbReference type="ARBA" id="ARBA00022723"/>
    </source>
</evidence>
<dbReference type="CDD" id="cd16448">
    <property type="entry name" value="RING-H2"/>
    <property type="match status" value="1"/>
</dbReference>
<proteinExistence type="predicted"/>
<feature type="domain" description="RING-type" evidence="5">
    <location>
        <begin position="75"/>
        <end position="121"/>
    </location>
</feature>
<dbReference type="InterPro" id="IPR013083">
    <property type="entry name" value="Znf_RING/FYVE/PHD"/>
</dbReference>
<dbReference type="EMBL" id="MU005577">
    <property type="protein sequence ID" value="KAF2686324.1"/>
    <property type="molecule type" value="Genomic_DNA"/>
</dbReference>
<dbReference type="InterPro" id="IPR001841">
    <property type="entry name" value="Znf_RING"/>
</dbReference>
<evidence type="ECO:0000313" key="7">
    <source>
        <dbReference type="Proteomes" id="UP000799291"/>
    </source>
</evidence>
<dbReference type="SUPFAM" id="SSF57850">
    <property type="entry name" value="RING/U-box"/>
    <property type="match status" value="1"/>
</dbReference>
<accession>A0A6G1J6Z7</accession>
<evidence type="ECO:0000256" key="2">
    <source>
        <dbReference type="ARBA" id="ARBA00022771"/>
    </source>
</evidence>
<evidence type="ECO:0000259" key="5">
    <source>
        <dbReference type="PROSITE" id="PS50089"/>
    </source>
</evidence>
<dbReference type="PANTHER" id="PTHR22763">
    <property type="entry name" value="RING ZINC FINGER PROTEIN"/>
    <property type="match status" value="1"/>
</dbReference>
<evidence type="ECO:0000313" key="6">
    <source>
        <dbReference type="EMBL" id="KAF2686324.1"/>
    </source>
</evidence>
<dbReference type="InterPro" id="IPR050731">
    <property type="entry name" value="HRD1_E3_ubiq-ligases"/>
</dbReference>
<dbReference type="GO" id="GO:0012505">
    <property type="term" value="C:endomembrane system"/>
    <property type="evidence" value="ECO:0007669"/>
    <property type="project" value="TreeGrafter"/>
</dbReference>
<dbReference type="OrthoDB" id="8062037at2759"/>
<keyword evidence="2 4" id="KW-0863">Zinc-finger</keyword>
<dbReference type="Proteomes" id="UP000799291">
    <property type="component" value="Unassembled WGS sequence"/>
</dbReference>
<evidence type="ECO:0000256" key="4">
    <source>
        <dbReference type="PROSITE-ProRule" id="PRU00175"/>
    </source>
</evidence>
<evidence type="ECO:0000256" key="3">
    <source>
        <dbReference type="ARBA" id="ARBA00022833"/>
    </source>
</evidence>
<dbReference type="GO" id="GO:0008270">
    <property type="term" value="F:zinc ion binding"/>
    <property type="evidence" value="ECO:0007669"/>
    <property type="project" value="UniProtKB-KW"/>
</dbReference>
<dbReference type="GO" id="GO:0061630">
    <property type="term" value="F:ubiquitin protein ligase activity"/>
    <property type="evidence" value="ECO:0007669"/>
    <property type="project" value="TreeGrafter"/>
</dbReference>
<dbReference type="Pfam" id="PF13639">
    <property type="entry name" value="zf-RING_2"/>
    <property type="match status" value="1"/>
</dbReference>
<keyword evidence="7" id="KW-1185">Reference proteome</keyword>
<sequence length="442" mass="51228">MNPEFTKMQFYLALSMLESLAPSRIRLSLFQTSTRFRKPTTYKQHHPNMPAAYDLTDCVSNHLFPADPPPDEPDCPICREDWQSSDGPGQQIVSTECNHIFHCDCLVEWLSGGHRTCPSCRRVLYNGHSSSEGENYQHVILFEPEDVSGQYEISEVSHYFEDETGTEETAPSGPDQYHDCNLYLDAGPILEELVIEAVQQLDLARRTFEERFMFNVQPVIDYVVPRFREKYRGLLWDPLPRQPVPIDDSALECRILTAMITVCNMVHPHNYVGTPITPHQYTTLCHEEHARRRASGTSWDEDERRFVEHGLLRCSLRMCDFFSRRPRDEVPVRSFVTEWHSLTTRVEEDLWELGEDVVDYFDSELDTGDLRGLLNPVRDLFVRMMAAPSDFLERVEIKEEGRIGRIVFGSRSGWAAMVSFWYRTGWYIDEFFEPSLFGLGEG</sequence>
<keyword evidence="1" id="KW-0479">Metal-binding</keyword>
<dbReference type="PROSITE" id="PS50089">
    <property type="entry name" value="ZF_RING_2"/>
    <property type="match status" value="1"/>
</dbReference>
<organism evidence="6 7">
    <name type="scientific">Lentithecium fluviatile CBS 122367</name>
    <dbReference type="NCBI Taxonomy" id="1168545"/>
    <lineage>
        <taxon>Eukaryota</taxon>
        <taxon>Fungi</taxon>
        <taxon>Dikarya</taxon>
        <taxon>Ascomycota</taxon>
        <taxon>Pezizomycotina</taxon>
        <taxon>Dothideomycetes</taxon>
        <taxon>Pleosporomycetidae</taxon>
        <taxon>Pleosporales</taxon>
        <taxon>Massarineae</taxon>
        <taxon>Lentitheciaceae</taxon>
        <taxon>Lentithecium</taxon>
    </lineage>
</organism>
<dbReference type="AlphaFoldDB" id="A0A6G1J6Z7"/>
<dbReference type="SMART" id="SM00184">
    <property type="entry name" value="RING"/>
    <property type="match status" value="1"/>
</dbReference>
<name>A0A6G1J6Z7_9PLEO</name>